<protein>
    <submittedName>
        <fullName evidence="9">MFS transporter</fullName>
    </submittedName>
</protein>
<evidence type="ECO:0000256" key="5">
    <source>
        <dbReference type="ARBA" id="ARBA00023136"/>
    </source>
</evidence>
<proteinExistence type="predicted"/>
<keyword evidence="5 7" id="KW-0472">Membrane</keyword>
<feature type="transmembrane region" description="Helical" evidence="7">
    <location>
        <begin position="80"/>
        <end position="103"/>
    </location>
</feature>
<keyword evidence="3 7" id="KW-0812">Transmembrane</keyword>
<feature type="transmembrane region" description="Helical" evidence="7">
    <location>
        <begin position="153"/>
        <end position="173"/>
    </location>
</feature>
<gene>
    <name evidence="9" type="ORF">OV287_33350</name>
</gene>
<evidence type="ECO:0000256" key="2">
    <source>
        <dbReference type="ARBA" id="ARBA00022475"/>
    </source>
</evidence>
<feature type="region of interest" description="Disordered" evidence="6">
    <location>
        <begin position="442"/>
        <end position="474"/>
    </location>
</feature>
<evidence type="ECO:0000256" key="3">
    <source>
        <dbReference type="ARBA" id="ARBA00022692"/>
    </source>
</evidence>
<feature type="transmembrane region" description="Helical" evidence="7">
    <location>
        <begin position="115"/>
        <end position="141"/>
    </location>
</feature>
<feature type="transmembrane region" description="Helical" evidence="7">
    <location>
        <begin position="51"/>
        <end position="73"/>
    </location>
</feature>
<dbReference type="PANTHER" id="PTHR23513:SF11">
    <property type="entry name" value="STAPHYLOFERRIN A TRANSPORTER"/>
    <property type="match status" value="1"/>
</dbReference>
<organism evidence="9 10">
    <name type="scientific">Archangium lansingense</name>
    <dbReference type="NCBI Taxonomy" id="2995310"/>
    <lineage>
        <taxon>Bacteria</taxon>
        <taxon>Pseudomonadati</taxon>
        <taxon>Myxococcota</taxon>
        <taxon>Myxococcia</taxon>
        <taxon>Myxococcales</taxon>
        <taxon>Cystobacterineae</taxon>
        <taxon>Archangiaceae</taxon>
        <taxon>Archangium</taxon>
    </lineage>
</organism>
<comment type="caution">
    <text evidence="9">The sequence shown here is derived from an EMBL/GenBank/DDBJ whole genome shotgun (WGS) entry which is preliminary data.</text>
</comment>
<dbReference type="RefSeq" id="WP_267538084.1">
    <property type="nucleotide sequence ID" value="NZ_JAPNKA010000001.1"/>
</dbReference>
<accession>A0ABT4ACF6</accession>
<feature type="transmembrane region" description="Helical" evidence="7">
    <location>
        <begin position="179"/>
        <end position="197"/>
    </location>
</feature>
<feature type="transmembrane region" description="Helical" evidence="7">
    <location>
        <begin position="407"/>
        <end position="427"/>
    </location>
</feature>
<dbReference type="Proteomes" id="UP001207654">
    <property type="component" value="Unassembled WGS sequence"/>
</dbReference>
<feature type="transmembrane region" description="Helical" evidence="7">
    <location>
        <begin position="16"/>
        <end position="39"/>
    </location>
</feature>
<feature type="domain" description="Major facilitator superfamily (MFS) profile" evidence="8">
    <location>
        <begin position="15"/>
        <end position="433"/>
    </location>
</feature>
<comment type="subcellular location">
    <subcellularLocation>
        <location evidence="1">Cell membrane</location>
        <topology evidence="1">Multi-pass membrane protein</topology>
    </subcellularLocation>
</comment>
<evidence type="ECO:0000256" key="1">
    <source>
        <dbReference type="ARBA" id="ARBA00004651"/>
    </source>
</evidence>
<sequence>MSTSEPQATSNPLRPFLFVWLGQFLSLIGSGLTSFALGIEVYKRTGSITKLSLVTFLSSAPYVLVSPFAGALVDRWNRRTVMLMSDLGAGICSFLILGLISAGEKGLWQLETWHLYLPFAVSAICSAFHGPALSAATSQLVPKQHLGRANGMLDLAAASSQVVAPVLAGALVVHIGLRGILLIDLSTFLIAFMGMLITRIPSLTRAQETPAKSSLWQDMSHGWRFIRTRPGLVGLLVSSSVTNVVMGLVVVLITPLVLSFGNEATLGLVVSLSAMGMVLGGIVMSIWGGPKRMIRGALSFKLMAAFVLFGGALPASMPVVTLCAGLFLFTFPLMGGSIQTLWQRKVPHELQGRVFATKRMIAIAASPVASLMSGPIADRYFEPWLAPGGALADSVGRVVGTGTGRGIGFLFVVLGLVMTVNVIITWLNPRVRNLETELPDAIPDKPANVASLPENPNPAEGEPALPAASGGVKS</sequence>
<evidence type="ECO:0000259" key="8">
    <source>
        <dbReference type="PROSITE" id="PS50850"/>
    </source>
</evidence>
<dbReference type="Pfam" id="PF07690">
    <property type="entry name" value="MFS_1"/>
    <property type="match status" value="1"/>
</dbReference>
<feature type="transmembrane region" description="Helical" evidence="7">
    <location>
        <begin position="232"/>
        <end position="258"/>
    </location>
</feature>
<dbReference type="SUPFAM" id="SSF103473">
    <property type="entry name" value="MFS general substrate transporter"/>
    <property type="match status" value="1"/>
</dbReference>
<dbReference type="PROSITE" id="PS50850">
    <property type="entry name" value="MFS"/>
    <property type="match status" value="1"/>
</dbReference>
<keyword evidence="10" id="KW-1185">Reference proteome</keyword>
<evidence type="ECO:0000256" key="6">
    <source>
        <dbReference type="SAM" id="MobiDB-lite"/>
    </source>
</evidence>
<dbReference type="InterPro" id="IPR020846">
    <property type="entry name" value="MFS_dom"/>
</dbReference>
<feature type="transmembrane region" description="Helical" evidence="7">
    <location>
        <begin position="264"/>
        <end position="287"/>
    </location>
</feature>
<dbReference type="CDD" id="cd06173">
    <property type="entry name" value="MFS_MefA_like"/>
    <property type="match status" value="1"/>
</dbReference>
<dbReference type="InterPro" id="IPR036259">
    <property type="entry name" value="MFS_trans_sf"/>
</dbReference>
<keyword evidence="4 7" id="KW-1133">Transmembrane helix</keyword>
<evidence type="ECO:0000313" key="9">
    <source>
        <dbReference type="EMBL" id="MCY1079358.1"/>
    </source>
</evidence>
<dbReference type="InterPro" id="IPR011701">
    <property type="entry name" value="MFS"/>
</dbReference>
<keyword evidence="2" id="KW-1003">Cell membrane</keyword>
<dbReference type="EMBL" id="JAPNKA010000001">
    <property type="protein sequence ID" value="MCY1079358.1"/>
    <property type="molecule type" value="Genomic_DNA"/>
</dbReference>
<reference evidence="9 10" key="1">
    <citation type="submission" date="2022-11" db="EMBL/GenBank/DDBJ databases">
        <title>Minimal conservation of predation-associated metabolite biosynthetic gene clusters underscores biosynthetic potential of Myxococcota including descriptions for ten novel species: Archangium lansinium sp. nov., Myxococcus landrumus sp. nov., Nannocystis bai.</title>
        <authorList>
            <person name="Ahearne A."/>
            <person name="Stevens C."/>
            <person name="Phillips K."/>
        </authorList>
    </citation>
    <scope>NUCLEOTIDE SEQUENCE [LARGE SCALE GENOMIC DNA]</scope>
    <source>
        <strain evidence="9 10">MIWBW</strain>
    </source>
</reference>
<feature type="compositionally biased region" description="Low complexity" evidence="6">
    <location>
        <begin position="452"/>
        <end position="474"/>
    </location>
</feature>
<evidence type="ECO:0000256" key="4">
    <source>
        <dbReference type="ARBA" id="ARBA00022989"/>
    </source>
</evidence>
<dbReference type="PANTHER" id="PTHR23513">
    <property type="entry name" value="INTEGRAL MEMBRANE EFFLUX PROTEIN-RELATED"/>
    <property type="match status" value="1"/>
</dbReference>
<evidence type="ECO:0000256" key="7">
    <source>
        <dbReference type="SAM" id="Phobius"/>
    </source>
</evidence>
<evidence type="ECO:0000313" key="10">
    <source>
        <dbReference type="Proteomes" id="UP001207654"/>
    </source>
</evidence>
<name>A0ABT4ACF6_9BACT</name>
<dbReference type="Gene3D" id="1.20.1250.20">
    <property type="entry name" value="MFS general substrate transporter like domains"/>
    <property type="match status" value="1"/>
</dbReference>